<proteinExistence type="inferred from homology"/>
<dbReference type="SUPFAM" id="SSF52317">
    <property type="entry name" value="Class I glutamine amidotransferase-like"/>
    <property type="match status" value="1"/>
</dbReference>
<dbReference type="Pfam" id="PF00117">
    <property type="entry name" value="GATase"/>
    <property type="match status" value="1"/>
</dbReference>
<evidence type="ECO:0000256" key="10">
    <source>
        <dbReference type="SAM" id="MobiDB-lite"/>
    </source>
</evidence>
<keyword evidence="5" id="KW-0547">Nucleotide-binding</keyword>
<evidence type="ECO:0000256" key="1">
    <source>
        <dbReference type="ARBA" id="ARBA00005171"/>
    </source>
</evidence>
<comment type="similarity">
    <text evidence="2">Belongs to the CTP synthase family.</text>
</comment>
<dbReference type="GO" id="GO:0019856">
    <property type="term" value="P:pyrimidine nucleobase biosynthetic process"/>
    <property type="evidence" value="ECO:0007669"/>
    <property type="project" value="TreeGrafter"/>
</dbReference>
<evidence type="ECO:0000256" key="6">
    <source>
        <dbReference type="ARBA" id="ARBA00022840"/>
    </source>
</evidence>
<dbReference type="GO" id="GO:0005829">
    <property type="term" value="C:cytosol"/>
    <property type="evidence" value="ECO:0007669"/>
    <property type="project" value="TreeGrafter"/>
</dbReference>
<evidence type="ECO:0000256" key="3">
    <source>
        <dbReference type="ARBA" id="ARBA00012291"/>
    </source>
</evidence>
<dbReference type="GO" id="GO:0003883">
    <property type="term" value="F:CTP synthase activity"/>
    <property type="evidence" value="ECO:0007669"/>
    <property type="project" value="UniProtKB-EC"/>
</dbReference>
<sequence length="270" mass="29179">MLFSSLKHKANQSMSDTQLKSTLRIALVGDYNPAVIAHQAIPQALDNAAAALGVGADYDWVSSLDVTSPEDLVGYDAIWCVPSSPYLNEDAAYLAVRFARENGVPFLGTCAGFQYTVVEYARNVLGWADAGHAETASEGRLVIGRLSCSLVEVSDKIALLADSIVGRAYGETEIEEGYHCNYGIAELFATALADEPLKPTGWDKQGEIRAVELQGHPFFVATLFQHERNALKGKPSPLVEAFPRRCGEIKKEGPSPQPSPPKGPRGENRC</sequence>
<keyword evidence="6" id="KW-0067">ATP-binding</keyword>
<protein>
    <recommendedName>
        <fullName evidence="3">CTP synthase (glutamine hydrolyzing)</fullName>
        <ecNumber evidence="3">6.3.4.2</ecNumber>
    </recommendedName>
</protein>
<evidence type="ECO:0000256" key="2">
    <source>
        <dbReference type="ARBA" id="ARBA00007533"/>
    </source>
</evidence>
<evidence type="ECO:0000313" key="12">
    <source>
        <dbReference type="EMBL" id="SQC94131.1"/>
    </source>
</evidence>
<keyword evidence="8" id="KW-0665">Pyrimidine biosynthesis</keyword>
<dbReference type="AlphaFoldDB" id="A0A2X3JDT6"/>
<dbReference type="InterPro" id="IPR029062">
    <property type="entry name" value="Class_I_gatase-like"/>
</dbReference>
<dbReference type="PANTHER" id="PTHR11550:SF0">
    <property type="entry name" value="CTP SYNTHASE-RELATED"/>
    <property type="match status" value="1"/>
</dbReference>
<dbReference type="GO" id="GO:0044210">
    <property type="term" value="P:'de novo' CTP biosynthetic process"/>
    <property type="evidence" value="ECO:0007669"/>
    <property type="project" value="UniProtKB-UniPathway"/>
</dbReference>
<evidence type="ECO:0000259" key="11">
    <source>
        <dbReference type="Pfam" id="PF00117"/>
    </source>
</evidence>
<evidence type="ECO:0000256" key="7">
    <source>
        <dbReference type="ARBA" id="ARBA00022962"/>
    </source>
</evidence>
<dbReference type="PANTHER" id="PTHR11550">
    <property type="entry name" value="CTP SYNTHASE"/>
    <property type="match status" value="1"/>
</dbReference>
<evidence type="ECO:0000256" key="4">
    <source>
        <dbReference type="ARBA" id="ARBA00022598"/>
    </source>
</evidence>
<feature type="domain" description="Glutamine amidotransferase" evidence="11">
    <location>
        <begin position="43"/>
        <end position="132"/>
    </location>
</feature>
<accession>A0A2X3JDT6</accession>
<evidence type="ECO:0000256" key="8">
    <source>
        <dbReference type="ARBA" id="ARBA00022975"/>
    </source>
</evidence>
<evidence type="ECO:0000256" key="5">
    <source>
        <dbReference type="ARBA" id="ARBA00022741"/>
    </source>
</evidence>
<gene>
    <name evidence="12" type="primary">pyrG_2</name>
    <name evidence="12" type="ORF">NCTC12120_07249</name>
</gene>
<dbReference type="STRING" id="158822.LH23_14115"/>
<keyword evidence="7" id="KW-0315">Glutamine amidotransferase</keyword>
<dbReference type="GO" id="GO:0005524">
    <property type="term" value="F:ATP binding"/>
    <property type="evidence" value="ECO:0007669"/>
    <property type="project" value="UniProtKB-KW"/>
</dbReference>
<evidence type="ECO:0000313" key="13">
    <source>
        <dbReference type="Proteomes" id="UP000251197"/>
    </source>
</evidence>
<organism evidence="12 13">
    <name type="scientific">Cedecea neteri</name>
    <dbReference type="NCBI Taxonomy" id="158822"/>
    <lineage>
        <taxon>Bacteria</taxon>
        <taxon>Pseudomonadati</taxon>
        <taxon>Pseudomonadota</taxon>
        <taxon>Gammaproteobacteria</taxon>
        <taxon>Enterobacterales</taxon>
        <taxon>Enterobacteriaceae</taxon>
        <taxon>Cedecea</taxon>
    </lineage>
</organism>
<comment type="catalytic activity">
    <reaction evidence="9">
        <text>UTP + L-glutamine + ATP + H2O = CTP + L-glutamate + ADP + phosphate + 2 H(+)</text>
        <dbReference type="Rhea" id="RHEA:26426"/>
        <dbReference type="ChEBI" id="CHEBI:15377"/>
        <dbReference type="ChEBI" id="CHEBI:15378"/>
        <dbReference type="ChEBI" id="CHEBI:29985"/>
        <dbReference type="ChEBI" id="CHEBI:30616"/>
        <dbReference type="ChEBI" id="CHEBI:37563"/>
        <dbReference type="ChEBI" id="CHEBI:43474"/>
        <dbReference type="ChEBI" id="CHEBI:46398"/>
        <dbReference type="ChEBI" id="CHEBI:58359"/>
        <dbReference type="ChEBI" id="CHEBI:456216"/>
        <dbReference type="EC" id="6.3.4.2"/>
    </reaction>
</comment>
<dbReference type="InterPro" id="IPR017926">
    <property type="entry name" value="GATASE"/>
</dbReference>
<keyword evidence="4 12" id="KW-0436">Ligase</keyword>
<dbReference type="EC" id="6.3.4.2" evidence="3"/>
<feature type="region of interest" description="Disordered" evidence="10">
    <location>
        <begin position="246"/>
        <end position="270"/>
    </location>
</feature>
<evidence type="ECO:0000256" key="9">
    <source>
        <dbReference type="ARBA" id="ARBA00047781"/>
    </source>
</evidence>
<reference evidence="12 13" key="1">
    <citation type="submission" date="2018-06" db="EMBL/GenBank/DDBJ databases">
        <authorList>
            <consortium name="Pathogen Informatics"/>
            <person name="Doyle S."/>
        </authorList>
    </citation>
    <scope>NUCLEOTIDE SEQUENCE [LARGE SCALE GENOMIC DNA]</scope>
    <source>
        <strain evidence="12 13">NCTC12120</strain>
    </source>
</reference>
<dbReference type="GO" id="GO:0042802">
    <property type="term" value="F:identical protein binding"/>
    <property type="evidence" value="ECO:0007669"/>
    <property type="project" value="TreeGrafter"/>
</dbReference>
<dbReference type="EMBL" id="UAVU01000012">
    <property type="protein sequence ID" value="SQC94131.1"/>
    <property type="molecule type" value="Genomic_DNA"/>
</dbReference>
<dbReference type="NCBIfam" id="NF004836">
    <property type="entry name" value="PRK06186.1"/>
    <property type="match status" value="1"/>
</dbReference>
<dbReference type="UniPathway" id="UPA00159">
    <property type="reaction ID" value="UER00277"/>
</dbReference>
<dbReference type="Gene3D" id="3.40.50.880">
    <property type="match status" value="1"/>
</dbReference>
<name>A0A2X3JDT6_9ENTR</name>
<comment type="pathway">
    <text evidence="1">Pyrimidine metabolism; CTP biosynthesis via de novo pathway; CTP from UDP: step 2/2.</text>
</comment>
<dbReference type="InterPro" id="IPR004468">
    <property type="entry name" value="CTP_synthase"/>
</dbReference>
<dbReference type="Proteomes" id="UP000251197">
    <property type="component" value="Unassembled WGS sequence"/>
</dbReference>